<dbReference type="STRING" id="2163413.A0A4P6XLZ3"/>
<evidence type="ECO:0000313" key="7">
    <source>
        <dbReference type="EMBL" id="QBM88280.1"/>
    </source>
</evidence>
<feature type="region of interest" description="Disordered" evidence="5">
    <location>
        <begin position="338"/>
        <end position="386"/>
    </location>
</feature>
<sequence length="386" mass="42507">MNGNVLFNSTVIETDLDGNLFDNAEMPFWLRDIIDRAFSASGIRVNRKVASKDAIASLKDVDSEDLARDTCPICYDTYVLASNKKKKRNPEDFTEDISASDESYDRLVHEVAKRGVSLPTQEKCKTFRDPALFMPVNSAASLHLRFPIEKLYSKEPVSSADMFPSLKQEPAASSASSQCEHTPVSMPHCGHVFGKPCIIEWLNGHVSCPLCRKEVEAIHDDDPVAKKIEAVKKNCNFVYTENPEELVTHIAKYLSDVFNPFRKPMNPVLTPLTDTLVPQSWATPVYPRGNCAGVAAPAADPPLIMTRRFPLSHFHQTPLALSESSAVNPFSIAELFGQSETPAETRTGNPARARTSAGPNEDMRHTPSVVESPVTRSPSSSSSDES</sequence>
<keyword evidence="3" id="KW-0862">Zinc</keyword>
<dbReference type="EMBL" id="CP034458">
    <property type="protein sequence ID" value="QBM88280.1"/>
    <property type="molecule type" value="Genomic_DNA"/>
</dbReference>
<dbReference type="Proteomes" id="UP000292447">
    <property type="component" value="Chromosome III"/>
</dbReference>
<accession>A0A4P6XLZ3</accession>
<dbReference type="InterPro" id="IPR001841">
    <property type="entry name" value="Znf_RING"/>
</dbReference>
<dbReference type="PROSITE" id="PS50089">
    <property type="entry name" value="ZF_RING_2"/>
    <property type="match status" value="1"/>
</dbReference>
<proteinExistence type="predicted"/>
<name>A0A4P6XLZ3_9ASCO</name>
<organism evidence="7 8">
    <name type="scientific">Metschnikowia aff. pulcherrima</name>
    <dbReference type="NCBI Taxonomy" id="2163413"/>
    <lineage>
        <taxon>Eukaryota</taxon>
        <taxon>Fungi</taxon>
        <taxon>Dikarya</taxon>
        <taxon>Ascomycota</taxon>
        <taxon>Saccharomycotina</taxon>
        <taxon>Pichiomycetes</taxon>
        <taxon>Metschnikowiaceae</taxon>
        <taxon>Metschnikowia</taxon>
    </lineage>
</organism>
<evidence type="ECO:0000313" key="8">
    <source>
        <dbReference type="Proteomes" id="UP000292447"/>
    </source>
</evidence>
<evidence type="ECO:0000256" key="3">
    <source>
        <dbReference type="ARBA" id="ARBA00022833"/>
    </source>
</evidence>
<dbReference type="Pfam" id="PF13639">
    <property type="entry name" value="zf-RING_2"/>
    <property type="match status" value="1"/>
</dbReference>
<keyword evidence="1" id="KW-0479">Metal-binding</keyword>
<dbReference type="InterPro" id="IPR013083">
    <property type="entry name" value="Znf_RING/FYVE/PHD"/>
</dbReference>
<gene>
    <name evidence="7" type="primary">MPUL0C02460</name>
    <name evidence="7" type="ORF">METSCH_C02460</name>
</gene>
<dbReference type="PANTHER" id="PTHR15710">
    <property type="entry name" value="E3 UBIQUITIN-PROTEIN LIGASE PRAJA"/>
    <property type="match status" value="1"/>
</dbReference>
<feature type="domain" description="RING-type" evidence="6">
    <location>
        <begin position="189"/>
        <end position="212"/>
    </location>
</feature>
<reference evidence="8" key="1">
    <citation type="submission" date="2019-03" db="EMBL/GenBank/DDBJ databases">
        <title>Snf2 controls pulcherriminic acid biosynthesis and connects pigmentation and antifungal activity of the yeast Metschnikowia pulcherrima.</title>
        <authorList>
            <person name="Gore-Lloyd D."/>
            <person name="Sumann I."/>
            <person name="Brachmann A.O."/>
            <person name="Schneeberger K."/>
            <person name="Ortiz-Merino R.A."/>
            <person name="Moreno-Beltran M."/>
            <person name="Schlaefli M."/>
            <person name="Kirner P."/>
            <person name="Santos Kron A."/>
            <person name="Wolfe K.H."/>
            <person name="Piel J."/>
            <person name="Ahrens C.H."/>
            <person name="Henk D."/>
            <person name="Freimoser F.M."/>
        </authorList>
    </citation>
    <scope>NUCLEOTIDE SEQUENCE [LARGE SCALE GENOMIC DNA]</scope>
    <source>
        <strain evidence="8">APC 1.2</strain>
    </source>
</reference>
<evidence type="ECO:0000256" key="4">
    <source>
        <dbReference type="PROSITE-ProRule" id="PRU00175"/>
    </source>
</evidence>
<evidence type="ECO:0000256" key="5">
    <source>
        <dbReference type="SAM" id="MobiDB-lite"/>
    </source>
</evidence>
<protein>
    <submittedName>
        <fullName evidence="7">Ring finger domain-containing protein</fullName>
    </submittedName>
</protein>
<evidence type="ECO:0000256" key="1">
    <source>
        <dbReference type="ARBA" id="ARBA00022723"/>
    </source>
</evidence>
<dbReference type="SUPFAM" id="SSF57850">
    <property type="entry name" value="RING/U-box"/>
    <property type="match status" value="1"/>
</dbReference>
<evidence type="ECO:0000256" key="2">
    <source>
        <dbReference type="ARBA" id="ARBA00022771"/>
    </source>
</evidence>
<feature type="compositionally biased region" description="Polar residues" evidence="5">
    <location>
        <begin position="338"/>
        <end position="348"/>
    </location>
</feature>
<keyword evidence="2 4" id="KW-0863">Zinc-finger</keyword>
<dbReference type="GO" id="GO:0008270">
    <property type="term" value="F:zinc ion binding"/>
    <property type="evidence" value="ECO:0007669"/>
    <property type="project" value="UniProtKB-KW"/>
</dbReference>
<dbReference type="AlphaFoldDB" id="A0A4P6XLZ3"/>
<evidence type="ECO:0000259" key="6">
    <source>
        <dbReference type="PROSITE" id="PS50089"/>
    </source>
</evidence>
<dbReference type="Gene3D" id="3.30.40.10">
    <property type="entry name" value="Zinc/RING finger domain, C3HC4 (zinc finger)"/>
    <property type="match status" value="1"/>
</dbReference>
<feature type="compositionally biased region" description="Low complexity" evidence="5">
    <location>
        <begin position="366"/>
        <end position="386"/>
    </location>
</feature>
<keyword evidence="8" id="KW-1185">Reference proteome</keyword>